<evidence type="ECO:0000313" key="2">
    <source>
        <dbReference type="EMBL" id="TLP65447.1"/>
    </source>
</evidence>
<dbReference type="OrthoDB" id="8527419at2"/>
<organism evidence="2 3">
    <name type="scientific">Pseudomonas mosselii</name>
    <dbReference type="NCBI Taxonomy" id="78327"/>
    <lineage>
        <taxon>Bacteria</taxon>
        <taxon>Pseudomonadati</taxon>
        <taxon>Pseudomonadota</taxon>
        <taxon>Gammaproteobacteria</taxon>
        <taxon>Pseudomonadales</taxon>
        <taxon>Pseudomonadaceae</taxon>
        <taxon>Pseudomonas</taxon>
    </lineage>
</organism>
<dbReference type="AlphaFoldDB" id="A0A5R8ZJY9"/>
<evidence type="ECO:0000313" key="3">
    <source>
        <dbReference type="Proteomes" id="UP000309819"/>
    </source>
</evidence>
<dbReference type="Pfam" id="PF16036">
    <property type="entry name" value="Chalcone_3"/>
    <property type="match status" value="1"/>
</dbReference>
<gene>
    <name evidence="2" type="ORF">FEM01_04510</name>
</gene>
<proteinExistence type="predicted"/>
<comment type="caution">
    <text evidence="2">The sequence shown here is derived from an EMBL/GenBank/DDBJ whole genome shotgun (WGS) entry which is preliminary data.</text>
</comment>
<feature type="domain" description="Chalcone isomerase" evidence="1">
    <location>
        <begin position="69"/>
        <end position="174"/>
    </location>
</feature>
<keyword evidence="3" id="KW-1185">Reference proteome</keyword>
<dbReference type="InterPro" id="IPR016087">
    <property type="entry name" value="Chalcone_isomerase"/>
</dbReference>
<accession>A0A5R8ZJY9</accession>
<reference evidence="2 3" key="1">
    <citation type="submission" date="2019-05" db="EMBL/GenBank/DDBJ databases">
        <title>Pseudomonas sp. SC006 isolated from lettuce that can produce HBGAs.</title>
        <authorList>
            <person name="Wang D."/>
            <person name="Liao N."/>
            <person name="Liu D."/>
            <person name="Zhang Z."/>
            <person name="Zou S."/>
        </authorList>
    </citation>
    <scope>NUCLEOTIDE SEQUENCE [LARGE SCALE GENOMIC DNA]</scope>
    <source>
        <strain evidence="2 3">SC006</strain>
    </source>
</reference>
<evidence type="ECO:0000259" key="1">
    <source>
        <dbReference type="Pfam" id="PF16036"/>
    </source>
</evidence>
<dbReference type="RefSeq" id="WP_138218070.1">
    <property type="nucleotide sequence ID" value="NZ_VAUO01000001.1"/>
</dbReference>
<sequence>MASRSSVTRLFALIALLIVLPGASAQWRTALPEARLIGEGEFRWFGLRLYDARLWSTGPVSGWDTPFALELIYHRALSRDTLVQASVEEMRRLAAGPVDEATERRWAQGMRAAFVDVQPGMRITGVYLPGQGGRFYVGDQLQHEVADPAFARAFFGIWLDPRARDPQLRERLLGLQAQRR</sequence>
<name>A0A5R8ZJY9_9PSED</name>
<protein>
    <recommendedName>
        <fullName evidence="1">Chalcone isomerase domain-containing protein</fullName>
    </recommendedName>
</protein>
<dbReference type="EMBL" id="VAUO01000001">
    <property type="protein sequence ID" value="TLP65447.1"/>
    <property type="molecule type" value="Genomic_DNA"/>
</dbReference>
<dbReference type="Proteomes" id="UP000309819">
    <property type="component" value="Unassembled WGS sequence"/>
</dbReference>